<reference evidence="4" key="1">
    <citation type="submission" date="2017-09" db="EMBL/GenBank/DDBJ databases">
        <title>Depth-based differentiation of microbial function through sediment-hosted aquifers and enrichment of novel symbionts in the deep terrestrial subsurface.</title>
        <authorList>
            <person name="Probst A.J."/>
            <person name="Ladd B."/>
            <person name="Jarett J.K."/>
            <person name="Geller-Mcgrath D.E."/>
            <person name="Sieber C.M.K."/>
            <person name="Emerson J.B."/>
            <person name="Anantharaman K."/>
            <person name="Thomas B.C."/>
            <person name="Malmstrom R."/>
            <person name="Stieglmeier M."/>
            <person name="Klingl A."/>
            <person name="Woyke T."/>
            <person name="Ryan C.M."/>
            <person name="Banfield J.F."/>
        </authorList>
    </citation>
    <scope>NUCLEOTIDE SEQUENCE [LARGE SCALE GENOMIC DNA]</scope>
</reference>
<feature type="transmembrane region" description="Helical" evidence="1">
    <location>
        <begin position="133"/>
        <end position="152"/>
    </location>
</feature>
<keyword evidence="2" id="KW-0732">Signal</keyword>
<keyword evidence="1" id="KW-1133">Transmembrane helix</keyword>
<feature type="signal peptide" evidence="2">
    <location>
        <begin position="1"/>
        <end position="22"/>
    </location>
</feature>
<dbReference type="EMBL" id="PFLF01000078">
    <property type="protein sequence ID" value="PIY68854.1"/>
    <property type="molecule type" value="Genomic_DNA"/>
</dbReference>
<evidence type="ECO:0000256" key="2">
    <source>
        <dbReference type="SAM" id="SignalP"/>
    </source>
</evidence>
<name>A0A2M7QCA5_9BACT</name>
<sequence>MKYILALVLTAAALVFTTFVYAEEFAITKIGALTVNGKYYKQFWYEPTKLTLEGTGSRGANIDIFVDSDITTIKADINDGKWKYTHPVELEKKDHNIKVGSGEKIYSFILTIGVASVPLEALTKGGILPEAGVIIPLLILAGIAGTLIFFGFRHDNKET</sequence>
<protein>
    <recommendedName>
        <fullName evidence="5">Bacterial Ig-like domain-containing protein</fullName>
    </recommendedName>
</protein>
<comment type="caution">
    <text evidence="3">The sequence shown here is derived from an EMBL/GenBank/DDBJ whole genome shotgun (WGS) entry which is preliminary data.</text>
</comment>
<evidence type="ECO:0000313" key="3">
    <source>
        <dbReference type="EMBL" id="PIY68854.1"/>
    </source>
</evidence>
<dbReference type="Proteomes" id="UP000230108">
    <property type="component" value="Unassembled WGS sequence"/>
</dbReference>
<organism evidence="3 4">
    <name type="scientific">Candidatus Roizmanbacteria bacterium CG_4_10_14_0_8_um_filter_39_9</name>
    <dbReference type="NCBI Taxonomy" id="1974829"/>
    <lineage>
        <taxon>Bacteria</taxon>
        <taxon>Candidatus Roizmaniibacteriota</taxon>
    </lineage>
</organism>
<dbReference type="AlphaFoldDB" id="A0A2M7QCA5"/>
<feature type="chain" id="PRO_5014902334" description="Bacterial Ig-like domain-containing protein" evidence="2">
    <location>
        <begin position="23"/>
        <end position="159"/>
    </location>
</feature>
<evidence type="ECO:0008006" key="5">
    <source>
        <dbReference type="Google" id="ProtNLM"/>
    </source>
</evidence>
<evidence type="ECO:0000256" key="1">
    <source>
        <dbReference type="SAM" id="Phobius"/>
    </source>
</evidence>
<accession>A0A2M7QCA5</accession>
<gene>
    <name evidence="3" type="ORF">COY90_03620</name>
</gene>
<keyword evidence="1" id="KW-0812">Transmembrane</keyword>
<proteinExistence type="predicted"/>
<evidence type="ECO:0000313" key="4">
    <source>
        <dbReference type="Proteomes" id="UP000230108"/>
    </source>
</evidence>
<keyword evidence="1" id="KW-0472">Membrane</keyword>